<sequence length="199" mass="23066">MEDISRLSVFIVDDKIYRSNASKRARLRNYLDRFLILRKGTDIQCFHIKWHVQSVITDEEEYRVLSWLHSAAICNVKKLRLHINLRRESDLTLLLNLLYCVFLESLTLNFHVGFGILKIPSSISAIGLSSLKYLKLSYVKINESFGNWVSSNCKFLEELFLFSIRATESLSITSSSLKVLEIFWVLGLEHLHVSAQILE</sequence>
<dbReference type="SUPFAM" id="SSF52047">
    <property type="entry name" value="RNI-like"/>
    <property type="match status" value="1"/>
</dbReference>
<reference evidence="3" key="1">
    <citation type="submission" date="2013-01" db="EMBL/GenBank/DDBJ databases">
        <title>Draft Genome Sequence of a Mulberry Tree, Morus notabilis C.K. Schneid.</title>
        <authorList>
            <person name="He N."/>
            <person name="Zhao S."/>
        </authorList>
    </citation>
    <scope>NUCLEOTIDE SEQUENCE</scope>
</reference>
<dbReference type="InterPro" id="IPR032675">
    <property type="entry name" value="LRR_dom_sf"/>
</dbReference>
<evidence type="ECO:0000259" key="1">
    <source>
        <dbReference type="Pfam" id="PF24758"/>
    </source>
</evidence>
<dbReference type="PANTHER" id="PTHR34223:SF51">
    <property type="entry name" value="OS06G0556300 PROTEIN"/>
    <property type="match status" value="1"/>
</dbReference>
<feature type="domain" description="F-box/LRR-repeat protein 15/At3g58940/PEG3-like LRR" evidence="1">
    <location>
        <begin position="66"/>
        <end position="195"/>
    </location>
</feature>
<dbReference type="Proteomes" id="UP000030645">
    <property type="component" value="Unassembled WGS sequence"/>
</dbReference>
<keyword evidence="3" id="KW-1185">Reference proteome</keyword>
<dbReference type="EMBL" id="KE346217">
    <property type="protein sequence ID" value="EXC30862.1"/>
    <property type="molecule type" value="Genomic_DNA"/>
</dbReference>
<gene>
    <name evidence="2" type="ORF">L484_028041</name>
</gene>
<dbReference type="Gene3D" id="3.80.10.10">
    <property type="entry name" value="Ribonuclease Inhibitor"/>
    <property type="match status" value="1"/>
</dbReference>
<dbReference type="PANTHER" id="PTHR34223">
    <property type="entry name" value="OS11G0201299 PROTEIN"/>
    <property type="match status" value="1"/>
</dbReference>
<evidence type="ECO:0000313" key="3">
    <source>
        <dbReference type="Proteomes" id="UP000030645"/>
    </source>
</evidence>
<accession>W9SWA3</accession>
<dbReference type="InterPro" id="IPR053197">
    <property type="entry name" value="F-box_SCFL_complex_component"/>
</dbReference>
<protein>
    <recommendedName>
        <fullName evidence="1">F-box/LRR-repeat protein 15/At3g58940/PEG3-like LRR domain-containing protein</fullName>
    </recommendedName>
</protein>
<dbReference type="InterPro" id="IPR055411">
    <property type="entry name" value="LRR_FXL15/At3g58940/PEG3-like"/>
</dbReference>
<evidence type="ECO:0000313" key="2">
    <source>
        <dbReference type="EMBL" id="EXC30862.1"/>
    </source>
</evidence>
<name>W9SWA3_9ROSA</name>
<dbReference type="AlphaFoldDB" id="W9SWA3"/>
<proteinExistence type="predicted"/>
<organism evidence="2 3">
    <name type="scientific">Morus notabilis</name>
    <dbReference type="NCBI Taxonomy" id="981085"/>
    <lineage>
        <taxon>Eukaryota</taxon>
        <taxon>Viridiplantae</taxon>
        <taxon>Streptophyta</taxon>
        <taxon>Embryophyta</taxon>
        <taxon>Tracheophyta</taxon>
        <taxon>Spermatophyta</taxon>
        <taxon>Magnoliopsida</taxon>
        <taxon>eudicotyledons</taxon>
        <taxon>Gunneridae</taxon>
        <taxon>Pentapetalae</taxon>
        <taxon>rosids</taxon>
        <taxon>fabids</taxon>
        <taxon>Rosales</taxon>
        <taxon>Moraceae</taxon>
        <taxon>Moreae</taxon>
        <taxon>Morus</taxon>
    </lineage>
</organism>
<dbReference type="Pfam" id="PF24758">
    <property type="entry name" value="LRR_At5g56370"/>
    <property type="match status" value="1"/>
</dbReference>